<dbReference type="InterPro" id="IPR011990">
    <property type="entry name" value="TPR-like_helical_dom_sf"/>
</dbReference>
<feature type="region of interest" description="Disordered" evidence="5">
    <location>
        <begin position="117"/>
        <end position="144"/>
    </location>
</feature>
<feature type="repeat" description="TPR" evidence="3">
    <location>
        <begin position="1314"/>
        <end position="1347"/>
    </location>
</feature>
<dbReference type="GeneID" id="37005674"/>
<gene>
    <name evidence="7" type="ORF">CXQ85_000341</name>
</gene>
<dbReference type="VEuPathDB" id="FungiDB:CXQ85_000341"/>
<feature type="compositionally biased region" description="Polar residues" evidence="5">
    <location>
        <begin position="392"/>
        <end position="410"/>
    </location>
</feature>
<dbReference type="InterPro" id="IPR019734">
    <property type="entry name" value="TPR_rpt"/>
</dbReference>
<feature type="compositionally biased region" description="Polar residues" evidence="5">
    <location>
        <begin position="578"/>
        <end position="611"/>
    </location>
</feature>
<evidence type="ECO:0000259" key="6">
    <source>
        <dbReference type="SMART" id="SM00787"/>
    </source>
</evidence>
<dbReference type="GO" id="GO:0006368">
    <property type="term" value="P:transcription elongation by RNA polymerase II"/>
    <property type="evidence" value="ECO:0007669"/>
    <property type="project" value="TreeGrafter"/>
</dbReference>
<evidence type="ECO:0000256" key="4">
    <source>
        <dbReference type="SAM" id="Coils"/>
    </source>
</evidence>
<evidence type="ECO:0000313" key="7">
    <source>
        <dbReference type="EMBL" id="PVH21366.1"/>
    </source>
</evidence>
<dbReference type="SUPFAM" id="SSF81901">
    <property type="entry name" value="HCP-like"/>
    <property type="match status" value="1"/>
</dbReference>
<dbReference type="Proteomes" id="UP000244309">
    <property type="component" value="Unassembled WGS sequence"/>
</dbReference>
<dbReference type="PANTHER" id="PTHR14027:SF2">
    <property type="entry name" value="RNA POLYMERASE-ASSOCIATED PROTEIN CTR9 HOMOLOG"/>
    <property type="match status" value="1"/>
</dbReference>
<feature type="domain" description="Spc7 kinetochore protein" evidence="6">
    <location>
        <begin position="655"/>
        <end position="968"/>
    </location>
</feature>
<proteinExistence type="predicted"/>
<feature type="region of interest" description="Disordered" evidence="5">
    <location>
        <begin position="326"/>
        <end position="356"/>
    </location>
</feature>
<feature type="region of interest" description="Disordered" evidence="5">
    <location>
        <begin position="70"/>
        <end position="99"/>
    </location>
</feature>
<dbReference type="RefSeq" id="XP_025342306.1">
    <property type="nucleotide sequence ID" value="XM_025484091.1"/>
</dbReference>
<name>A0A2V1AV08_9ASCO</name>
<dbReference type="Gene3D" id="1.25.40.10">
    <property type="entry name" value="Tetratricopeptide repeat domain"/>
    <property type="match status" value="3"/>
</dbReference>
<feature type="compositionally biased region" description="Basic and acidic residues" evidence="5">
    <location>
        <begin position="553"/>
        <end position="567"/>
    </location>
</feature>
<feature type="compositionally biased region" description="Polar residues" evidence="5">
    <location>
        <begin position="482"/>
        <end position="498"/>
    </location>
</feature>
<dbReference type="PANTHER" id="PTHR14027">
    <property type="entry name" value="RNA POLYMERASE-ASSOCIATED PROTEIN CTR9"/>
    <property type="match status" value="1"/>
</dbReference>
<dbReference type="Pfam" id="PF13432">
    <property type="entry name" value="TPR_16"/>
    <property type="match status" value="1"/>
</dbReference>
<feature type="compositionally biased region" description="Acidic residues" evidence="5">
    <location>
        <begin position="88"/>
        <end position="97"/>
    </location>
</feature>
<dbReference type="EMBL" id="PKFO01000005">
    <property type="protein sequence ID" value="PVH21366.1"/>
    <property type="molecule type" value="Genomic_DNA"/>
</dbReference>
<feature type="compositionally biased region" description="Polar residues" evidence="5">
    <location>
        <begin position="369"/>
        <end position="381"/>
    </location>
</feature>
<feature type="compositionally biased region" description="Acidic residues" evidence="5">
    <location>
        <begin position="2194"/>
        <end position="2216"/>
    </location>
</feature>
<keyword evidence="2 3" id="KW-0802">TPR repeat</keyword>
<dbReference type="InterPro" id="IPR013253">
    <property type="entry name" value="Spc7_domain"/>
</dbReference>
<protein>
    <recommendedName>
        <fullName evidence="6">Spc7 kinetochore protein domain-containing protein</fullName>
    </recommendedName>
</protein>
<dbReference type="SUPFAM" id="SSF48452">
    <property type="entry name" value="TPR-like"/>
    <property type="match status" value="3"/>
</dbReference>
<evidence type="ECO:0000256" key="1">
    <source>
        <dbReference type="ARBA" id="ARBA00022737"/>
    </source>
</evidence>
<feature type="region of interest" description="Disordered" evidence="5">
    <location>
        <begin position="1"/>
        <end position="20"/>
    </location>
</feature>
<feature type="coiled-coil region" evidence="4">
    <location>
        <begin position="808"/>
        <end position="948"/>
    </location>
</feature>
<feature type="repeat" description="TPR" evidence="3">
    <location>
        <begin position="1445"/>
        <end position="1478"/>
    </location>
</feature>
<dbReference type="STRING" id="45357.A0A2V1AV08"/>
<dbReference type="GO" id="GO:0006355">
    <property type="term" value="P:regulation of DNA-templated transcription"/>
    <property type="evidence" value="ECO:0007669"/>
    <property type="project" value="InterPro"/>
</dbReference>
<dbReference type="OrthoDB" id="343875at2759"/>
<evidence type="ECO:0000256" key="5">
    <source>
        <dbReference type="SAM" id="MobiDB-lite"/>
    </source>
</evidence>
<dbReference type="CDD" id="cd22249">
    <property type="entry name" value="UDM1_RNF168_RNF169-like"/>
    <property type="match status" value="1"/>
</dbReference>
<dbReference type="Pfam" id="PF13181">
    <property type="entry name" value="TPR_8"/>
    <property type="match status" value="1"/>
</dbReference>
<dbReference type="PROSITE" id="PS50005">
    <property type="entry name" value="TPR"/>
    <property type="match status" value="3"/>
</dbReference>
<feature type="region of interest" description="Disordered" evidence="5">
    <location>
        <begin position="369"/>
        <end position="638"/>
    </location>
</feature>
<feature type="compositionally biased region" description="Acidic residues" evidence="5">
    <location>
        <begin position="518"/>
        <end position="537"/>
    </location>
</feature>
<dbReference type="InterPro" id="IPR031101">
    <property type="entry name" value="Ctr9"/>
</dbReference>
<evidence type="ECO:0000256" key="2">
    <source>
        <dbReference type="ARBA" id="ARBA00022803"/>
    </source>
</evidence>
<reference evidence="7 8" key="1">
    <citation type="submission" date="2017-12" db="EMBL/GenBank/DDBJ databases">
        <title>Genome Sequence of a Multidrug-Resistant Candida haemulonii Isolate from a Patient with Chronic Leg Ulcers in Israel.</title>
        <authorList>
            <person name="Chow N.A."/>
            <person name="Gade L."/>
            <person name="Batra D."/>
            <person name="Rowe L.A."/>
            <person name="Ben-Ami R."/>
            <person name="Loparev V.N."/>
            <person name="Litvintseva A.P."/>
        </authorList>
    </citation>
    <scope>NUCLEOTIDE SEQUENCE [LARGE SCALE GENOMIC DNA]</scope>
    <source>
        <strain evidence="7 8">B11899</strain>
    </source>
</reference>
<evidence type="ECO:0000313" key="8">
    <source>
        <dbReference type="Proteomes" id="UP000244309"/>
    </source>
</evidence>
<keyword evidence="1" id="KW-0677">Repeat</keyword>
<dbReference type="Pfam" id="PF08317">
    <property type="entry name" value="Spc7"/>
    <property type="match status" value="1"/>
</dbReference>
<feature type="repeat" description="TPR" evidence="3">
    <location>
        <begin position="1852"/>
        <end position="1885"/>
    </location>
</feature>
<accession>A0A2V1AV08</accession>
<keyword evidence="8" id="KW-1185">Reference proteome</keyword>
<comment type="caution">
    <text evidence="7">The sequence shown here is derived from an EMBL/GenBank/DDBJ whole genome shotgun (WGS) entry which is preliminary data.</text>
</comment>
<feature type="compositionally biased region" description="Acidic residues" evidence="5">
    <location>
        <begin position="2125"/>
        <end position="2153"/>
    </location>
</feature>
<dbReference type="SMART" id="SM00787">
    <property type="entry name" value="Spc7"/>
    <property type="match status" value="1"/>
</dbReference>
<dbReference type="SMART" id="SM00028">
    <property type="entry name" value="TPR"/>
    <property type="match status" value="10"/>
</dbReference>
<feature type="compositionally biased region" description="Basic residues" evidence="5">
    <location>
        <begin position="2111"/>
        <end position="2121"/>
    </location>
</feature>
<evidence type="ECO:0000256" key="3">
    <source>
        <dbReference type="PROSITE-ProRule" id="PRU00339"/>
    </source>
</evidence>
<sequence>MSTIPNHLYEDGNTTGYGRKQTKSILKNRENMTMPNPSMPQRHFDTASRLANRRVSFANKVKLHKIDFVPMNGASSESEMMEEKPDSSSDEEEEEGDVSLSALEKDASAFMDQMRSIQNDNNSSDDDDLPQNENVTERSNDDQIMDFTGSIRHTQEQDMDFTDQLNSHQKMTLAYPLSTDNHNSHEHLHQNYQNHNSNLEITMELTKNVSSYAMISNTHPERFGIESPKPHFLNGHRLEFDGNGNEEATMDFTKFFNDSSRHEIFNLHEAARLSPIPLPGLNMPSASQDGDDMELTQQFHKANVDEHDKHQQTNGDLQQNKVEFKAPSTPPILHSPSVRSDDGHSVNGEEADHEQTMEFTGQIRAVNSGQTDNENEQNGAESNVEEPEVQDDQANLEQPASEVQQLSSPEAETDNNQGEHDGEEENEQEPEKSPSEYGTPAASPTKTPALPEDGSNGVSAAEKLGGSEVPLGVPQEEASEPHQAQANISSIPVSSNEVQEGEEANLEANVSEAKDTEEPIDEDVEEQEKDTSLNEEDGQQHGLKTPEAEEDVQEKRPGLPDGNDAKTPDAAVEEENVQGLSQEAATASNPIESSQPMELTQSRSEIQNVSKIESPLKRSSDGFDESVSKQQRSETHVSTLDIPLAETSTLSVDGVDEDYDDPNYEPVSLPTFLNDIGVKFYDDLEIATDTANRYSLALHDDATTVSDEEYYKANVHLPLLEVLEMSCKELTQKIQQGKTLFQEVSQQTLDDNPVLFKQYYSSSYYDQISMKSHFHQLKEFTRHQAKQVWYQWRTQLMQNVLEVQQGNLEILQADKAILSDSIEELEATQANIRAELQQLKNDISSFKEIKASFQDLDANQLKNIKSQLMELNQKLLDHRDDITKKEEKLSKVEEKIKAVNADIQKQQDELRKAESQLSRRRHFSNKEIEELENDVEETERRAALKYVSGIGTDDIEFECNSNVAAVITYQDSVPSSIRFKERETNASDLIFKSLAPLALKELPKEGLSPEKNITEFKSIWQKVKEIDMDLYKLSLKYPLQLNVNEDKFRVEITVFTFGSGTETIFELELQARDIMSYPNQLAVTAKKGRRSNKTSSIYLSVSPKKKTLLRSIVMDDTLDASYYLGGKTADASKTLDIVIGSGDIVTIDELPDDPQELISFLEGESCDVKYWILVAQAYAHDRKLDEAITIAEKGISVKQQSDKDRLLVLLASIHFAFASEGVNRADHVLKAQEALSQVDDSTSVPALVSQAVLHVHKDEAESALQVFDRLLKLDSTNCIALLGKAQITLSKTQNYTNALKIYQQVLVLNPLMKPDPRIGIGLCFWFLKDRSMAINSWDRALEIDPNNFKAKLLLTLAKFDNVFTNSLSDEKFIEGYKSVITETSDLHSKVPNDKVILIVLASYFYSKGDYEMVEKIVNKVVTSSSADIAAAKSSKLSPFTSKILSQGSFWLGRVAYAKNDFTQAQKYFHEAIRLDDNNLLAKLGLGQAQLSRGSSEEAIITFESIVRSNSKCLEFNYALGLLYAQSKSRSKNDQAVQMLERYIRLSNNRGLAVANMKEDEAYLNKEPVVLNAYLQLSQLYQAKDISQSLTYLHKAIESRKQIGSDAPLEVYNNIGVFNFIKNNETAAAENFALALQKADDYQVPEDAIDEAVLDLGKDLRAPITYNLARSKETSNESEAIDTYNKLLKEFPHYFSAKLRLLFLDAVSTDKTPKKELEEEIQSLLQDNASDLEVRSFYGWFIKTFGKKIGLKPDADTQHQKQTLVDYDSHDCYALISLANIYCVMAREIKSSKEEEKKKKYFLRALELFTKVLSIDAKNVFAAQGLAIIYIENKELTKGLDILRKIRDSLNDISVYLNLGHVLVELKQYSKAIESYEIALVRFTNSSDPKILSFLGRSWYLRGLAEKNLGYLKKGLEYSEDAFAKSSTNKSALLFNLAYVKFQIADFLSKAPTEQRTVDDINEAISNLNDAISDLNGLASDDEKHPPFPKAELKARANMGTTTLLNRLHTCLEETKENVNQLNSKLEEAKKLRQEEETRKAQEEEERVAALKVKQEELAKERAVLQEQAQQWAEEARSNVVVDSDDDKAFDEEKKDGKKKKGGKKAQANGKKGGKKGGRKKKDFINDSDGDDAPPSDDNEPEEPVLPSGDEEEDAPKAKKTQRKKRNVVDDDEDQDEVINNAPSKRRKQFKSQEIVEDSSDDDDDADADGQDNDGLF</sequence>
<organism evidence="7 8">
    <name type="scientific">Candidozyma haemuli</name>
    <dbReference type="NCBI Taxonomy" id="45357"/>
    <lineage>
        <taxon>Eukaryota</taxon>
        <taxon>Fungi</taxon>
        <taxon>Dikarya</taxon>
        <taxon>Ascomycota</taxon>
        <taxon>Saccharomycotina</taxon>
        <taxon>Pichiomycetes</taxon>
        <taxon>Metschnikowiaceae</taxon>
        <taxon>Candidozyma</taxon>
    </lineage>
</organism>
<keyword evidence="4" id="KW-0175">Coiled coil</keyword>
<dbReference type="GO" id="GO:0016593">
    <property type="term" value="C:Cdc73/Paf1 complex"/>
    <property type="evidence" value="ECO:0007669"/>
    <property type="project" value="TreeGrafter"/>
</dbReference>
<dbReference type="GO" id="GO:0000993">
    <property type="term" value="F:RNA polymerase II complex binding"/>
    <property type="evidence" value="ECO:0007669"/>
    <property type="project" value="TreeGrafter"/>
</dbReference>
<feature type="region of interest" description="Disordered" evidence="5">
    <location>
        <begin position="2071"/>
        <end position="2216"/>
    </location>
</feature>